<dbReference type="AlphaFoldDB" id="A0A7X3ILG5"/>
<gene>
    <name evidence="1" type="ORF">GRF59_14535</name>
</gene>
<reference evidence="1 2" key="1">
    <citation type="submission" date="2019-12" db="EMBL/GenBank/DDBJ databases">
        <title>Paenibacillus sp. nov., an endophytic bacterium isolated from the stem of Dendrobium.</title>
        <authorList>
            <person name="Zhao R."/>
        </authorList>
    </citation>
    <scope>NUCLEOTIDE SEQUENCE [LARGE SCALE GENOMIC DNA]</scope>
    <source>
        <strain evidence="1 2">HJL G12</strain>
    </source>
</reference>
<accession>A0A7X3ILG5</accession>
<dbReference type="RefSeq" id="WP_160498447.1">
    <property type="nucleotide sequence ID" value="NZ_WUBI01000002.1"/>
</dbReference>
<evidence type="ECO:0000313" key="2">
    <source>
        <dbReference type="Proteomes" id="UP000460318"/>
    </source>
</evidence>
<sequence length="46" mass="5513">MKRNVNIRIIDKQTGRENTNLTYKFMKAINNYENIKLPEKFKIRAG</sequence>
<name>A0A7X3ILG5_9BACL</name>
<organism evidence="1 2">
    <name type="scientific">Paenibacillus dendrobii</name>
    <dbReference type="NCBI Taxonomy" id="2691084"/>
    <lineage>
        <taxon>Bacteria</taxon>
        <taxon>Bacillati</taxon>
        <taxon>Bacillota</taxon>
        <taxon>Bacilli</taxon>
        <taxon>Bacillales</taxon>
        <taxon>Paenibacillaceae</taxon>
        <taxon>Paenibacillus</taxon>
    </lineage>
</organism>
<evidence type="ECO:0000313" key="1">
    <source>
        <dbReference type="EMBL" id="MWV44835.1"/>
    </source>
</evidence>
<comment type="caution">
    <text evidence="1">The sequence shown here is derived from an EMBL/GenBank/DDBJ whole genome shotgun (WGS) entry which is preliminary data.</text>
</comment>
<keyword evidence="2" id="KW-1185">Reference proteome</keyword>
<proteinExistence type="predicted"/>
<protein>
    <submittedName>
        <fullName evidence="1">Uncharacterized protein</fullName>
    </submittedName>
</protein>
<dbReference type="EMBL" id="WUBI01000002">
    <property type="protein sequence ID" value="MWV44835.1"/>
    <property type="molecule type" value="Genomic_DNA"/>
</dbReference>
<dbReference type="Proteomes" id="UP000460318">
    <property type="component" value="Unassembled WGS sequence"/>
</dbReference>